<protein>
    <recommendedName>
        <fullName evidence="3">Peptidase S8/S53 domain-containing protein</fullName>
    </recommendedName>
</protein>
<dbReference type="Gene3D" id="3.40.50.200">
    <property type="entry name" value="Peptidase S8/S53 domain"/>
    <property type="match status" value="1"/>
</dbReference>
<keyword evidence="5" id="KW-1185">Reference proteome</keyword>
<comment type="caution">
    <text evidence="4">The sequence shown here is derived from an EMBL/GenBank/DDBJ whole genome shotgun (WGS) entry which is preliminary data.</text>
</comment>
<dbReference type="Pfam" id="PF00082">
    <property type="entry name" value="Peptidase_S8"/>
    <property type="match status" value="1"/>
</dbReference>
<dbReference type="EMBL" id="BLAE01000007">
    <property type="protein sequence ID" value="GES07620.1"/>
    <property type="molecule type" value="Genomic_DNA"/>
</dbReference>
<evidence type="ECO:0000256" key="1">
    <source>
        <dbReference type="PROSITE-ProRule" id="PRU01240"/>
    </source>
</evidence>
<gene>
    <name evidence="4" type="ORF">Amac_012150</name>
</gene>
<name>A0A5M3WH50_9ACTN</name>
<dbReference type="AlphaFoldDB" id="A0A5M3WH50"/>
<dbReference type="Proteomes" id="UP000331127">
    <property type="component" value="Unassembled WGS sequence"/>
</dbReference>
<dbReference type="SUPFAM" id="SSF52743">
    <property type="entry name" value="Subtilisin-like"/>
    <property type="match status" value="1"/>
</dbReference>
<sequence length="390" mass="42070">MSVRRTRTRTPRRGETSPDGAGSAPPQTAPEPPLADFSTLTGRWTDLQRAINAWDRLIEGPALRVLTPPRALPFPASPDVDAARVVRVAVVRHEPQAASALVARVRGALRRLGIEGVVVEAGYFFVPAATRDGNWKDWTVQWNPDRQAALFRPRRVALPSAALGVRWIPRWTGRRLVVLIDTGDARAGVQIGFSEDRRPREEAGFDNHGHGTTVGSLIRHLSADAEVRCYRVFQRSEIRAPSSVVINAISVAVNSNAVHVVCVPLRAEIAHRDEGARGGLDLVLWQRTDEGQRTPVVVCAAGNSGPLPMSYPATVSGVIVSIGVDWSGDPADYNCPPPPGLSPHMIEAFGGVSNDPIGVLRRPGHPERVIYGSSYATAQIAGAIARTADR</sequence>
<evidence type="ECO:0000313" key="5">
    <source>
        <dbReference type="Proteomes" id="UP000331127"/>
    </source>
</evidence>
<dbReference type="InterPro" id="IPR000209">
    <property type="entry name" value="Peptidase_S8/S53_dom"/>
</dbReference>
<feature type="active site" description="Charge relay system" evidence="1">
    <location>
        <position position="181"/>
    </location>
</feature>
<accession>A0A5M3WH50</accession>
<dbReference type="GO" id="GO:0006508">
    <property type="term" value="P:proteolysis"/>
    <property type="evidence" value="ECO:0007669"/>
    <property type="project" value="UniProtKB-KW"/>
</dbReference>
<dbReference type="InterPro" id="IPR036852">
    <property type="entry name" value="Peptidase_S8/S53_dom_sf"/>
</dbReference>
<evidence type="ECO:0000313" key="4">
    <source>
        <dbReference type="EMBL" id="GES07620.1"/>
    </source>
</evidence>
<evidence type="ECO:0000256" key="2">
    <source>
        <dbReference type="SAM" id="MobiDB-lite"/>
    </source>
</evidence>
<keyword evidence="1" id="KW-0378">Hydrolase</keyword>
<feature type="region of interest" description="Disordered" evidence="2">
    <location>
        <begin position="1"/>
        <end position="33"/>
    </location>
</feature>
<organism evidence="4 5">
    <name type="scientific">Acrocarpospora macrocephala</name>
    <dbReference type="NCBI Taxonomy" id="150177"/>
    <lineage>
        <taxon>Bacteria</taxon>
        <taxon>Bacillati</taxon>
        <taxon>Actinomycetota</taxon>
        <taxon>Actinomycetes</taxon>
        <taxon>Streptosporangiales</taxon>
        <taxon>Streptosporangiaceae</taxon>
        <taxon>Acrocarpospora</taxon>
    </lineage>
</organism>
<feature type="compositionally biased region" description="Basic residues" evidence="2">
    <location>
        <begin position="1"/>
        <end position="11"/>
    </location>
</feature>
<feature type="domain" description="Peptidase S8/S53" evidence="3">
    <location>
        <begin position="206"/>
        <end position="387"/>
    </location>
</feature>
<feature type="active site" description="Charge relay system" evidence="1">
    <location>
        <position position="210"/>
    </location>
</feature>
<keyword evidence="1" id="KW-0645">Protease</keyword>
<keyword evidence="1" id="KW-0720">Serine protease</keyword>
<reference evidence="4 5" key="1">
    <citation type="submission" date="2019-10" db="EMBL/GenBank/DDBJ databases">
        <title>Whole genome shotgun sequence of Acrocarpospora macrocephala NBRC 16266.</title>
        <authorList>
            <person name="Ichikawa N."/>
            <person name="Kimura A."/>
            <person name="Kitahashi Y."/>
            <person name="Komaki H."/>
            <person name="Oguchi A."/>
        </authorList>
    </citation>
    <scope>NUCLEOTIDE SEQUENCE [LARGE SCALE GENOMIC DNA]</scope>
    <source>
        <strain evidence="4 5">NBRC 16266</strain>
    </source>
</reference>
<dbReference type="PROSITE" id="PS51892">
    <property type="entry name" value="SUBTILASE"/>
    <property type="match status" value="1"/>
</dbReference>
<dbReference type="GO" id="GO:0004252">
    <property type="term" value="F:serine-type endopeptidase activity"/>
    <property type="evidence" value="ECO:0007669"/>
    <property type="project" value="UniProtKB-UniRule"/>
</dbReference>
<feature type="active site" description="Charge relay system" evidence="1">
    <location>
        <position position="374"/>
    </location>
</feature>
<proteinExistence type="inferred from homology"/>
<comment type="similarity">
    <text evidence="1">Belongs to the peptidase S8 family.</text>
</comment>
<dbReference type="CDD" id="cd00306">
    <property type="entry name" value="Peptidases_S8_S53"/>
    <property type="match status" value="1"/>
</dbReference>
<evidence type="ECO:0000259" key="3">
    <source>
        <dbReference type="Pfam" id="PF00082"/>
    </source>
</evidence>